<keyword evidence="2" id="KW-1185">Reference proteome</keyword>
<evidence type="ECO:0000313" key="1">
    <source>
        <dbReference type="EMBL" id="KDO19480.1"/>
    </source>
</evidence>
<evidence type="ECO:0000313" key="2">
    <source>
        <dbReference type="Proteomes" id="UP000030745"/>
    </source>
</evidence>
<name>A0A067BRQ3_SAPPC</name>
<dbReference type="RefSeq" id="XP_012209823.1">
    <property type="nucleotide sequence ID" value="XM_012354433.1"/>
</dbReference>
<protein>
    <recommendedName>
        <fullName evidence="3">F-box domain-containing protein</fullName>
    </recommendedName>
</protein>
<dbReference type="SUPFAM" id="SSF52047">
    <property type="entry name" value="RNI-like"/>
    <property type="match status" value="1"/>
</dbReference>
<dbReference type="OrthoDB" id="63324at2759"/>
<accession>A0A067BRQ3</accession>
<dbReference type="VEuPathDB" id="FungiDB:SPRG_14663"/>
<dbReference type="InterPro" id="IPR032675">
    <property type="entry name" value="LRR_dom_sf"/>
</dbReference>
<gene>
    <name evidence="1" type="ORF">SPRG_14663</name>
</gene>
<evidence type="ECO:0008006" key="3">
    <source>
        <dbReference type="Google" id="ProtNLM"/>
    </source>
</evidence>
<dbReference type="KEGG" id="spar:SPRG_14663"/>
<dbReference type="AlphaFoldDB" id="A0A067BRQ3"/>
<dbReference type="GeneID" id="24136455"/>
<sequence>MAGGRTANEVGAREATRSSSVPSAVLHTILQAISQVTDVAAFLNALPVSTLPVELIALRDLGAAVSLADHWPGVYGTKIPVHYARLGIAALPEFSGVYIDAGFTPLDWLDVTLPPMMPVTLVVDPSVSSVPGAFAYNWGDRISHIITKNRRVDPICDLLGRCVNVQSVSIWRHLRRRHRATFLSLLCTRVRDPTALATAIQVCSTLATLRLDCVEDIYAALASLPSTLHHITSLSLSQSSDQYDIPILGLFEKLDPTKLLSLSIRNNYYQALRLRDVVCILGVCPSLESVCLENWTLPAASTAGACPRLGSATLCYLPLDAVRDVTTIMEWLSTSHRLRTVVLTGTVLGHNGVAARALPAWMARGLETLGLDETELGDDDASVLATALASGKNRRSLTIDVSSNLLTMASAAVLLTALGACCDVALRLSNPFLMLHYLPAQGRHVDEGKNTKKALVVEKPKEEVS</sequence>
<dbReference type="Proteomes" id="UP000030745">
    <property type="component" value="Unassembled WGS sequence"/>
</dbReference>
<proteinExistence type="predicted"/>
<dbReference type="Gene3D" id="3.80.10.10">
    <property type="entry name" value="Ribonuclease Inhibitor"/>
    <property type="match status" value="1"/>
</dbReference>
<organism evidence="1 2">
    <name type="scientific">Saprolegnia parasitica (strain CBS 223.65)</name>
    <dbReference type="NCBI Taxonomy" id="695850"/>
    <lineage>
        <taxon>Eukaryota</taxon>
        <taxon>Sar</taxon>
        <taxon>Stramenopiles</taxon>
        <taxon>Oomycota</taxon>
        <taxon>Saprolegniomycetes</taxon>
        <taxon>Saprolegniales</taxon>
        <taxon>Saprolegniaceae</taxon>
        <taxon>Saprolegnia</taxon>
    </lineage>
</organism>
<dbReference type="EMBL" id="KK583349">
    <property type="protein sequence ID" value="KDO19480.1"/>
    <property type="molecule type" value="Genomic_DNA"/>
</dbReference>
<reference evidence="1 2" key="1">
    <citation type="journal article" date="2013" name="PLoS Genet.">
        <title>Distinctive expansion of potential virulence genes in the genome of the oomycete fish pathogen Saprolegnia parasitica.</title>
        <authorList>
            <person name="Jiang R.H."/>
            <person name="de Bruijn I."/>
            <person name="Haas B.J."/>
            <person name="Belmonte R."/>
            <person name="Lobach L."/>
            <person name="Christie J."/>
            <person name="van den Ackerveken G."/>
            <person name="Bottin A."/>
            <person name="Bulone V."/>
            <person name="Diaz-Moreno S.M."/>
            <person name="Dumas B."/>
            <person name="Fan L."/>
            <person name="Gaulin E."/>
            <person name="Govers F."/>
            <person name="Grenville-Briggs L.J."/>
            <person name="Horner N.R."/>
            <person name="Levin J.Z."/>
            <person name="Mammella M."/>
            <person name="Meijer H.J."/>
            <person name="Morris P."/>
            <person name="Nusbaum C."/>
            <person name="Oome S."/>
            <person name="Phillips A.J."/>
            <person name="van Rooyen D."/>
            <person name="Rzeszutek E."/>
            <person name="Saraiva M."/>
            <person name="Secombes C.J."/>
            <person name="Seidl M.F."/>
            <person name="Snel B."/>
            <person name="Stassen J.H."/>
            <person name="Sykes S."/>
            <person name="Tripathy S."/>
            <person name="van den Berg H."/>
            <person name="Vega-Arreguin J.C."/>
            <person name="Wawra S."/>
            <person name="Young S.K."/>
            <person name="Zeng Q."/>
            <person name="Dieguez-Uribeondo J."/>
            <person name="Russ C."/>
            <person name="Tyler B.M."/>
            <person name="van West P."/>
        </authorList>
    </citation>
    <scope>NUCLEOTIDE SEQUENCE [LARGE SCALE GENOMIC DNA]</scope>
    <source>
        <strain evidence="1 2">CBS 223.65</strain>
    </source>
</reference>